<sequence>MTTDRSALAAPSTDAASSTSVDEAAAAARRAFATTVASTAAERASWLAAVADALDAARDELVPLADEESHLGPVRLTGELARTTSQLRLFARAVVEGSYLEATIDHPDATTIPPTPDLRRMLRPLGPVAVFGASNFPFAFSVAGGDTASALATGCPVVVKGHSAHPRLSRRTAAIVGAALSAAGAPAGTFGHVEGRAAGVALVQHPEIRAVGFTGSLHGGRALFDLASSRPDPIPFYGELSAVNPVLITPAAVEARATELAAGLAASFTLGAGQFCTNPGVVFVPAGSGFADLVAAQAVGSGDADAAVPMLTDGIAAAFADGVAALAAHADVRVVAGVVSGPDDVDGSGNAPAAASATGTGSPVVLATTAAAVVADPQALFAECFGPSTLVVEYASIDEALAAIRAVGGSLTATVHAEPDEDLSDILAVLTEIAGRVLFTGWPTGVAVSWAQQHGGPWPSTTTIHTSVGVSAMRRFLRPVAYQEAPDAALPPELREANPLGIPRRLDGVLTLP</sequence>
<dbReference type="KEGG" id="agy:ATC03_04975"/>
<dbReference type="SUPFAM" id="SSF53720">
    <property type="entry name" value="ALDH-like"/>
    <property type="match status" value="1"/>
</dbReference>
<dbReference type="Gene3D" id="3.40.309.10">
    <property type="entry name" value="Aldehyde Dehydrogenase, Chain A, domain 2"/>
    <property type="match status" value="1"/>
</dbReference>
<dbReference type="InterPro" id="IPR016162">
    <property type="entry name" value="Ald_DH_N"/>
</dbReference>
<feature type="domain" description="Aldehyde dehydrogenase" evidence="2">
    <location>
        <begin position="14"/>
        <end position="456"/>
    </location>
</feature>
<dbReference type="OrthoDB" id="9770537at2"/>
<name>A0A191WD75_9MICO</name>
<evidence type="ECO:0000259" key="2">
    <source>
        <dbReference type="Pfam" id="PF00171"/>
    </source>
</evidence>
<dbReference type="InterPro" id="IPR050740">
    <property type="entry name" value="Aldehyde_DH_Superfamily"/>
</dbReference>
<protein>
    <submittedName>
        <fullName evidence="3">Aldehyde dehydrogenase</fullName>
    </submittedName>
</protein>
<gene>
    <name evidence="3" type="ORF">ATC03_04975</name>
</gene>
<dbReference type="GO" id="GO:0016620">
    <property type="term" value="F:oxidoreductase activity, acting on the aldehyde or oxo group of donors, NAD or NADP as acceptor"/>
    <property type="evidence" value="ECO:0007669"/>
    <property type="project" value="InterPro"/>
</dbReference>
<dbReference type="EMBL" id="CP013979">
    <property type="protein sequence ID" value="ANJ26177.1"/>
    <property type="molecule type" value="Genomic_DNA"/>
</dbReference>
<evidence type="ECO:0000256" key="1">
    <source>
        <dbReference type="ARBA" id="ARBA00023002"/>
    </source>
</evidence>
<reference evidence="4" key="2">
    <citation type="submission" date="2016-01" db="EMBL/GenBank/DDBJ databases">
        <title>Complete genome sequence of Agromyces aureus AR33T and comparison with related organisms.</title>
        <authorList>
            <person name="Corretto E."/>
            <person name="Antonielli L."/>
            <person name="Sessitsch A."/>
            <person name="Brader G."/>
        </authorList>
    </citation>
    <scope>NUCLEOTIDE SEQUENCE [LARGE SCALE GENOMIC DNA]</scope>
    <source>
        <strain evidence="4">AR33</strain>
    </source>
</reference>
<organism evidence="3 4">
    <name type="scientific">Agromyces aureus</name>
    <dbReference type="NCBI Taxonomy" id="453304"/>
    <lineage>
        <taxon>Bacteria</taxon>
        <taxon>Bacillati</taxon>
        <taxon>Actinomycetota</taxon>
        <taxon>Actinomycetes</taxon>
        <taxon>Micrococcales</taxon>
        <taxon>Microbacteriaceae</taxon>
        <taxon>Agromyces</taxon>
    </lineage>
</organism>
<keyword evidence="4" id="KW-1185">Reference proteome</keyword>
<evidence type="ECO:0000313" key="3">
    <source>
        <dbReference type="EMBL" id="ANJ26177.1"/>
    </source>
</evidence>
<dbReference type="Gene3D" id="3.40.605.10">
    <property type="entry name" value="Aldehyde Dehydrogenase, Chain A, domain 1"/>
    <property type="match status" value="1"/>
</dbReference>
<evidence type="ECO:0000313" key="4">
    <source>
        <dbReference type="Proteomes" id="UP000078437"/>
    </source>
</evidence>
<dbReference type="Pfam" id="PF00171">
    <property type="entry name" value="Aldedh"/>
    <property type="match status" value="1"/>
</dbReference>
<dbReference type="RefSeq" id="WP_067873881.1">
    <property type="nucleotide sequence ID" value="NZ_CP013979.1"/>
</dbReference>
<dbReference type="PANTHER" id="PTHR43353">
    <property type="entry name" value="SUCCINATE-SEMIALDEHYDE DEHYDROGENASE, MITOCHONDRIAL"/>
    <property type="match status" value="1"/>
</dbReference>
<proteinExistence type="predicted"/>
<dbReference type="InterPro" id="IPR016161">
    <property type="entry name" value="Ald_DH/histidinol_DH"/>
</dbReference>
<dbReference type="InterPro" id="IPR015590">
    <property type="entry name" value="Aldehyde_DH_dom"/>
</dbReference>
<reference evidence="3 4" key="1">
    <citation type="journal article" date="2016" name="Int. J. Syst. Evol. Microbiol.">
        <title>Agromyces aureus sp. nov., isolated from the rhizosphere of Salix caprea L. grown in a heavy-metal-contaminated soil.</title>
        <authorList>
            <person name="Corretto E."/>
            <person name="Antonielli L."/>
            <person name="Sessitsch A."/>
            <person name="Compant S."/>
            <person name="Gorfer M."/>
            <person name="Kuffner M."/>
            <person name="Brader G."/>
        </authorList>
    </citation>
    <scope>NUCLEOTIDE SEQUENCE [LARGE SCALE GENOMIC DNA]</scope>
    <source>
        <strain evidence="3 4">AR33</strain>
    </source>
</reference>
<dbReference type="PANTHER" id="PTHR43353:SF3">
    <property type="entry name" value="ALDEHYDE DEHYDROGENASE-RELATED"/>
    <property type="match status" value="1"/>
</dbReference>
<dbReference type="InterPro" id="IPR044151">
    <property type="entry name" value="ALDH_KGSADH"/>
</dbReference>
<dbReference type="CDD" id="cd07129">
    <property type="entry name" value="ALDH_KGSADH"/>
    <property type="match status" value="1"/>
</dbReference>
<keyword evidence="1" id="KW-0560">Oxidoreductase</keyword>
<dbReference type="InterPro" id="IPR016163">
    <property type="entry name" value="Ald_DH_C"/>
</dbReference>
<dbReference type="AlphaFoldDB" id="A0A191WD75"/>
<dbReference type="Proteomes" id="UP000078437">
    <property type="component" value="Chromosome"/>
</dbReference>
<dbReference type="STRING" id="453304.ATC03_04975"/>
<accession>A0A191WD75</accession>